<gene>
    <name evidence="3" type="ORF">EDD29_6412</name>
</gene>
<dbReference type="AlphaFoldDB" id="A0A3N1D5B0"/>
<evidence type="ECO:0000313" key="3">
    <source>
        <dbReference type="EMBL" id="ROO88733.1"/>
    </source>
</evidence>
<keyword evidence="1" id="KW-0233">DNA recombination</keyword>
<proteinExistence type="predicted"/>
<dbReference type="GO" id="GO:0006310">
    <property type="term" value="P:DNA recombination"/>
    <property type="evidence" value="ECO:0007669"/>
    <property type="project" value="UniProtKB-KW"/>
</dbReference>
<dbReference type="PROSITE" id="PS51898">
    <property type="entry name" value="TYR_RECOMBINASE"/>
    <property type="match status" value="1"/>
</dbReference>
<dbReference type="OrthoDB" id="3773913at2"/>
<organism evidence="3 4">
    <name type="scientific">Actinocorallia herbida</name>
    <dbReference type="NCBI Taxonomy" id="58109"/>
    <lineage>
        <taxon>Bacteria</taxon>
        <taxon>Bacillati</taxon>
        <taxon>Actinomycetota</taxon>
        <taxon>Actinomycetes</taxon>
        <taxon>Streptosporangiales</taxon>
        <taxon>Thermomonosporaceae</taxon>
        <taxon>Actinocorallia</taxon>
    </lineage>
</organism>
<dbReference type="SUPFAM" id="SSF56349">
    <property type="entry name" value="DNA breaking-rejoining enzymes"/>
    <property type="match status" value="1"/>
</dbReference>
<dbReference type="InterPro" id="IPR013762">
    <property type="entry name" value="Integrase-like_cat_sf"/>
</dbReference>
<accession>A0A3N1D5B0</accession>
<dbReference type="InterPro" id="IPR002104">
    <property type="entry name" value="Integrase_catalytic"/>
</dbReference>
<keyword evidence="4" id="KW-1185">Reference proteome</keyword>
<reference evidence="3 4" key="1">
    <citation type="submission" date="2018-11" db="EMBL/GenBank/DDBJ databases">
        <title>Sequencing the genomes of 1000 actinobacteria strains.</title>
        <authorList>
            <person name="Klenk H.-P."/>
        </authorList>
    </citation>
    <scope>NUCLEOTIDE SEQUENCE [LARGE SCALE GENOMIC DNA]</scope>
    <source>
        <strain evidence="3 4">DSM 44254</strain>
    </source>
</reference>
<dbReference type="Gene3D" id="1.10.443.10">
    <property type="entry name" value="Intergrase catalytic core"/>
    <property type="match status" value="1"/>
</dbReference>
<evidence type="ECO:0000313" key="4">
    <source>
        <dbReference type="Proteomes" id="UP000272400"/>
    </source>
</evidence>
<dbReference type="EMBL" id="RJKE01000001">
    <property type="protein sequence ID" value="ROO88733.1"/>
    <property type="molecule type" value="Genomic_DNA"/>
</dbReference>
<dbReference type="InterPro" id="IPR050090">
    <property type="entry name" value="Tyrosine_recombinase_XerCD"/>
</dbReference>
<evidence type="ECO:0000259" key="2">
    <source>
        <dbReference type="PROSITE" id="PS51898"/>
    </source>
</evidence>
<dbReference type="InterPro" id="IPR011010">
    <property type="entry name" value="DNA_brk_join_enz"/>
</dbReference>
<dbReference type="GO" id="GO:0015074">
    <property type="term" value="P:DNA integration"/>
    <property type="evidence" value="ECO:0007669"/>
    <property type="project" value="InterPro"/>
</dbReference>
<comment type="caution">
    <text evidence="3">The sequence shown here is derived from an EMBL/GenBank/DDBJ whole genome shotgun (WGS) entry which is preliminary data.</text>
</comment>
<feature type="domain" description="Tyr recombinase" evidence="2">
    <location>
        <begin position="237"/>
        <end position="455"/>
    </location>
</feature>
<name>A0A3N1D5B0_9ACTN</name>
<dbReference type="PANTHER" id="PTHR30349:SF64">
    <property type="entry name" value="PROPHAGE INTEGRASE INTD-RELATED"/>
    <property type="match status" value="1"/>
</dbReference>
<dbReference type="PANTHER" id="PTHR30349">
    <property type="entry name" value="PHAGE INTEGRASE-RELATED"/>
    <property type="match status" value="1"/>
</dbReference>
<dbReference type="GO" id="GO:0003677">
    <property type="term" value="F:DNA binding"/>
    <property type="evidence" value="ECO:0007669"/>
    <property type="project" value="InterPro"/>
</dbReference>
<sequence length="465" mass="51649">MEAISVSFERPIRVRPDRRQKYEVRWTCNGPGGMKYEPSKSFSEKAPAEIHRGSLMRAYRKGEAFSMLTGLPVSWAQDNESVYVHLRVYVGNRWKDGLAASSRKSLVLALIPVVEATLNERKRGRPETKLLRTALRDWALYPPSWDKPMPEDIAKTLAWVDAASRPIGHLTDASVIRAVLAALATGTKGQTLGNASIRLRRSALYGALDHAVERKLLSTNPLTGVRTSRRRRVVDQVDPRTVPTLEQSRSLLAAAAKLAHNRDKHLHAWFAVMYYAGCRPGEVRRLRSEDCHLPATGWGQLTLGGALADVGGQWTEDGGRFDDKALKHRANGEIRPVPIPPALVTILRDHIALYGTAPDGRLFWAYDSSDHAPVTAQQYRATWKRVRASAFGKAADASPVARRPYDLRHGCASLMLTKRIPVAEIARRLGHSIQMLLTTYAHWLTDQAEAANLALDDVYGEPEAA</sequence>
<evidence type="ECO:0000256" key="1">
    <source>
        <dbReference type="ARBA" id="ARBA00023172"/>
    </source>
</evidence>
<dbReference type="Proteomes" id="UP000272400">
    <property type="component" value="Unassembled WGS sequence"/>
</dbReference>
<protein>
    <submittedName>
        <fullName evidence="3">Site-specific recombinase XerC</fullName>
    </submittedName>
</protein>
<dbReference type="Pfam" id="PF00589">
    <property type="entry name" value="Phage_integrase"/>
    <property type="match status" value="1"/>
</dbReference>